<accession>W7DJG8</accession>
<proteinExistence type="predicted"/>
<comment type="caution">
    <text evidence="2">The sequence shown here is derived from an EMBL/GenBank/DDBJ whole genome shotgun (WGS) entry which is preliminary data.</text>
</comment>
<dbReference type="AlphaFoldDB" id="W7DJG8"/>
<gene>
    <name evidence="2" type="ORF">MCOL2_14553</name>
</gene>
<name>W7DJG8_9LIST</name>
<feature type="transmembrane region" description="Helical" evidence="1">
    <location>
        <begin position="47"/>
        <end position="65"/>
    </location>
</feature>
<keyword evidence="1" id="KW-1133">Transmembrane helix</keyword>
<evidence type="ECO:0008006" key="4">
    <source>
        <dbReference type="Google" id="ProtNLM"/>
    </source>
</evidence>
<keyword evidence="1" id="KW-0812">Transmembrane</keyword>
<reference evidence="2 3" key="1">
    <citation type="submission" date="2012-12" db="EMBL/GenBank/DDBJ databases">
        <title>Novel taxa of Listeriaceae from agricultural environments in the United States.</title>
        <authorList>
            <person name="den Bakker H.C."/>
            <person name="Allred A."/>
            <person name="Warchocki S."/>
            <person name="Wright E.M."/>
            <person name="Burrell A."/>
            <person name="Nightingale K.K."/>
            <person name="Kephart D."/>
            <person name="Wiedmann M."/>
        </authorList>
    </citation>
    <scope>NUCLEOTIDE SEQUENCE [LARGE SCALE GENOMIC DNA]</scope>
    <source>
        <strain evidence="2 3">FSL S10-1203</strain>
    </source>
</reference>
<keyword evidence="1" id="KW-0472">Membrane</keyword>
<sequence>MLEVEHFLTANEDGAKVKKEKWLIVFYLIVSLICLGFYFLLSGLVMLILAGIALFWGFCSVFTLPNRQTGVCEEKLEVEQSTYDNLSFRRPRFISGVFL</sequence>
<evidence type="ECO:0000313" key="3">
    <source>
        <dbReference type="Proteomes" id="UP000019241"/>
    </source>
</evidence>
<dbReference type="Proteomes" id="UP000019241">
    <property type="component" value="Unassembled WGS sequence"/>
</dbReference>
<protein>
    <recommendedName>
        <fullName evidence="4">Transmembrane protein</fullName>
    </recommendedName>
</protein>
<feature type="transmembrane region" description="Helical" evidence="1">
    <location>
        <begin position="22"/>
        <end position="41"/>
    </location>
</feature>
<evidence type="ECO:0000256" key="1">
    <source>
        <dbReference type="SAM" id="Phobius"/>
    </source>
</evidence>
<dbReference type="PATRIC" id="fig|1265822.4.peg.2958"/>
<organism evidence="2 3">
    <name type="scientific">Listeria fleischmannii FSL S10-1203</name>
    <dbReference type="NCBI Taxonomy" id="1265822"/>
    <lineage>
        <taxon>Bacteria</taxon>
        <taxon>Bacillati</taxon>
        <taxon>Bacillota</taxon>
        <taxon>Bacilli</taxon>
        <taxon>Bacillales</taxon>
        <taxon>Listeriaceae</taxon>
        <taxon>Listeria</taxon>
    </lineage>
</organism>
<dbReference type="EMBL" id="AODM01000050">
    <property type="protein sequence ID" value="EUJ51846.1"/>
    <property type="molecule type" value="Genomic_DNA"/>
</dbReference>
<evidence type="ECO:0000313" key="2">
    <source>
        <dbReference type="EMBL" id="EUJ51846.1"/>
    </source>
</evidence>